<feature type="domain" description="Molybdopterin dinucleotide-binding" evidence="5">
    <location>
        <begin position="575"/>
        <end position="679"/>
    </location>
</feature>
<reference evidence="6 7" key="1">
    <citation type="submission" date="2016-01" db="EMBL/GenBank/DDBJ databases">
        <title>Complete genome and mega plasmid sequence of Sphingomonas panacis DCY99 elicits systemic resistance in rice to Xanthomonas oryzae.</title>
        <authorList>
            <person name="Kim Y.J."/>
            <person name="Yang D.C."/>
            <person name="Sing P."/>
        </authorList>
    </citation>
    <scope>NUCLEOTIDE SEQUENCE [LARGE SCALE GENOMIC DNA]</scope>
    <source>
        <strain evidence="6 7">DCY99</strain>
    </source>
</reference>
<dbReference type="Gene3D" id="2.40.40.20">
    <property type="match status" value="1"/>
</dbReference>
<dbReference type="InterPro" id="IPR050612">
    <property type="entry name" value="Prok_Mopterin_Oxidored"/>
</dbReference>
<dbReference type="InterPro" id="IPR006656">
    <property type="entry name" value="Mopterin_OxRdtase"/>
</dbReference>
<evidence type="ECO:0000256" key="2">
    <source>
        <dbReference type="ARBA" id="ARBA00022723"/>
    </source>
</evidence>
<organism evidence="6 7">
    <name type="scientific">Sphingomonas panacis</name>
    <dbReference type="NCBI Taxonomy" id="1560345"/>
    <lineage>
        <taxon>Bacteria</taxon>
        <taxon>Pseudomonadati</taxon>
        <taxon>Pseudomonadota</taxon>
        <taxon>Alphaproteobacteria</taxon>
        <taxon>Sphingomonadales</taxon>
        <taxon>Sphingomonadaceae</taxon>
        <taxon>Sphingomonas</taxon>
    </lineage>
</organism>
<protein>
    <recommendedName>
        <fullName evidence="8">4Fe-4S Mo/W bis-MGD-type domain-containing protein</fullName>
    </recommendedName>
</protein>
<comment type="similarity">
    <text evidence="1">Belongs to the prokaryotic molybdopterin-containing oxidoreductase family.</text>
</comment>
<evidence type="ECO:0000256" key="3">
    <source>
        <dbReference type="SAM" id="MobiDB-lite"/>
    </source>
</evidence>
<sequence length="702" mass="77240">MDERGQITRIVGDDRNELSSGYACFKGLQSSQAHRDPQRILRPLKRQPDDSFSEIGIEQALDEIAARMGEIMGESGPDAIALFAGNGSMMNQTAVGMNRHFLHAIGSDQYFTTITIDQSGKMVAAGRTGSWAAGPLDLVDMDVLMLFGANPFIAHSTMSVLGVDPVKRLKHAKQRGLKLIVVDPRRTETAAHADLTFQPYPGEDAAIAAGLIRLILMEGWHDAEFCDQYVGADRLAALLEAVEPFTPEVAEARSGLESESIRAIAEMFAHQNKRGHVMTATGSNMARYSNLAVHMVQLLNIICGRFPRAGTRITSIDMLNPPKEVYAEVNPASRPWENHPPSRIRGAGNFFGERVSGTLTDEILTPGPGKIRALIVDGANPMTSLPDRDKAHDALRALDLLVVIDTWPTPTTQLADYILPAKLQYERPDMSPAHPALKFYPGAWAQFTPAIVPAPEGADVVDDWYVFWALAKRLGITINFAGMRAMDGDEPPTTEDLIEILLERSQTSLDELRTHPHGRQFPMKEDFVKPPPPGRDAKFDVMPADVLGELNRYRNEPFAQHRAGPGRDFTHLLSSRRMRDLYNSYGVLMPTVRKRNKYNPAYLNGEDIAELGLESGQLVEVVSAHGRTRAILEHDDTMRRGVVALSQGWGGTPGQEDIMVDGSCVNALVDTDTRFESINAMPHMSSVPVRFEPVRSATTIAA</sequence>
<evidence type="ECO:0000259" key="4">
    <source>
        <dbReference type="Pfam" id="PF00384"/>
    </source>
</evidence>
<dbReference type="GO" id="GO:0043546">
    <property type="term" value="F:molybdopterin cofactor binding"/>
    <property type="evidence" value="ECO:0007669"/>
    <property type="project" value="InterPro"/>
</dbReference>
<feature type="domain" description="Molybdopterin oxidoreductase" evidence="4">
    <location>
        <begin position="39"/>
        <end position="430"/>
    </location>
</feature>
<keyword evidence="7" id="KW-1185">Reference proteome</keyword>
<evidence type="ECO:0000256" key="1">
    <source>
        <dbReference type="ARBA" id="ARBA00010312"/>
    </source>
</evidence>
<dbReference type="PANTHER" id="PTHR43742">
    <property type="entry name" value="TRIMETHYLAMINE-N-OXIDE REDUCTASE"/>
    <property type="match status" value="1"/>
</dbReference>
<dbReference type="STRING" id="1560345.AWL63_19690"/>
<evidence type="ECO:0000259" key="5">
    <source>
        <dbReference type="Pfam" id="PF01568"/>
    </source>
</evidence>
<evidence type="ECO:0000313" key="7">
    <source>
        <dbReference type="Proteomes" id="UP000094256"/>
    </source>
</evidence>
<dbReference type="SUPFAM" id="SSF53706">
    <property type="entry name" value="Formate dehydrogenase/DMSO reductase, domains 1-3"/>
    <property type="match status" value="1"/>
</dbReference>
<accession>A0A1B3ZEK2</accession>
<dbReference type="PANTHER" id="PTHR43742:SF2">
    <property type="entry name" value="ASSIMILATORY NITRATE REDUCTASE CATALYTIC SUBUNIT"/>
    <property type="match status" value="1"/>
</dbReference>
<keyword evidence="2" id="KW-0479">Metal-binding</keyword>
<dbReference type="Gene3D" id="3.40.50.740">
    <property type="match status" value="1"/>
</dbReference>
<dbReference type="GO" id="GO:0046872">
    <property type="term" value="F:metal ion binding"/>
    <property type="evidence" value="ECO:0007669"/>
    <property type="project" value="UniProtKB-KW"/>
</dbReference>
<dbReference type="KEGG" id="span:AWL63_19690"/>
<dbReference type="EMBL" id="CP014168">
    <property type="protein sequence ID" value="AOH85844.1"/>
    <property type="molecule type" value="Genomic_DNA"/>
</dbReference>
<proteinExistence type="inferred from homology"/>
<dbReference type="Gene3D" id="3.40.228.10">
    <property type="entry name" value="Dimethylsulfoxide Reductase, domain 2"/>
    <property type="match status" value="1"/>
</dbReference>
<feature type="region of interest" description="Disordered" evidence="3">
    <location>
        <begin position="514"/>
        <end position="535"/>
    </location>
</feature>
<dbReference type="Pfam" id="PF00384">
    <property type="entry name" value="Molybdopterin"/>
    <property type="match status" value="1"/>
</dbReference>
<dbReference type="InterPro" id="IPR006657">
    <property type="entry name" value="MoPterin_dinucl-bd_dom"/>
</dbReference>
<evidence type="ECO:0008006" key="8">
    <source>
        <dbReference type="Google" id="ProtNLM"/>
    </source>
</evidence>
<name>A0A1B3ZEK2_9SPHN</name>
<dbReference type="GO" id="GO:0016491">
    <property type="term" value="F:oxidoreductase activity"/>
    <property type="evidence" value="ECO:0007669"/>
    <property type="project" value="InterPro"/>
</dbReference>
<dbReference type="Pfam" id="PF01568">
    <property type="entry name" value="Molydop_binding"/>
    <property type="match status" value="1"/>
</dbReference>
<gene>
    <name evidence="6" type="ORF">AWL63_19690</name>
</gene>
<dbReference type="SUPFAM" id="SSF50692">
    <property type="entry name" value="ADC-like"/>
    <property type="match status" value="1"/>
</dbReference>
<dbReference type="InterPro" id="IPR009010">
    <property type="entry name" value="Asp_de-COase-like_dom_sf"/>
</dbReference>
<dbReference type="Proteomes" id="UP000094256">
    <property type="component" value="Chromosome"/>
</dbReference>
<dbReference type="AlphaFoldDB" id="A0A1B3ZEK2"/>
<evidence type="ECO:0000313" key="6">
    <source>
        <dbReference type="EMBL" id="AOH85844.1"/>
    </source>
</evidence>